<feature type="region of interest" description="Disordered" evidence="1">
    <location>
        <begin position="1040"/>
        <end position="1081"/>
    </location>
</feature>
<sequence length="1346" mass="149886">MPLLGAQGAEMRKHLRKPATTKLALKPAPVDDTPVEKRYLKKISTDIKFDEDVVKDRCFFMMPYDSKYLLEVLDPSDLVAPRKQAQKPVGRHNAHGKDLRHMPCGLKLTKPPSLTPMKKRIARKAFAMSVQAQGDTYSSSSQLDLSKQEEKSSEVFLTEVVDTASKGAKRPETLQELQQKLKTLKEKAEAEKEVQQRPRSARFKAEKPRKEWDAYLMSQLSEFTATWIVHERIPQSRQQEELQKTLESWYGKPHHTDLVQEDESEEDDDFDPLKKDEKVKPKWKKAESSLLQRVYKTTGKKGEALDPYSDDNKAPFYRQPAGIRKQKKCYEKEEAEVKQKGAEESDCSGVNATAHHIKVRIVKTPKPPTLRDFVAPGVGSTLYETDNQYEQELLAGVPQSHPCQADQVLVMASDHKYKKVLRKDYPECAERWYPPTEGEKEKNFDSVSVQSIKCERGAKRWQKLPELYDDTFEALKVVPPGYEPDYKPPSDAAANRQVKQNSTLTKILHEWRSKWNLSGQYADATFDDIIRDMADIQPHVRMKAIATAGKAAEYKPPSGLGIKIGSQLKVDDPVSSVPERVYVALDCLLGDSNAEVRRAAAITLYALERPTEKAKTILRDALQSETSSERWAAAQCLAHFGVCDSQVVDEIIRQMLNSEEPIKHEQGIALLSKVSNSTTLVHCLVAEQLNSSSWRYRVIACKILPALYGNINKDITHKLTELMWHDWHTEVRRAAAQCLGKTSHGRDVHDDVRRCIVYGNERTKLEAISRLGQLGIMTAKLLPSFLQCFDDQYVSIRSECCITCGNLQIKEEQIQNKLVHLATFDPIWKVKALAIQALGRTGVVTESIKECLLWAMRYEEKAGVRAEACHSLMALDIMDDDVISILQERLLVETSQLVRDEMVEALQIVGLSATEDMDMVAQIKGEVRKLCKRDVIASQIVLSEADEMRQQNLSNMIYQTREELEEKQDERKETARERLKSPTCASEKATPQASPESPSKEQEEDEHSAGSLDTSPEPFSREGTMFTPSADKELEAILNRDDSQSQPSGESSMKSRPVTGETSTSGTHTSPETASQNSKPSLPEEYIQEMDRQLGSATGQESFNLNLGLTPARSRLGLTPSASVIDMKGSVLSLTGRRTVISEETILEREKLNEHISATYAGLSERYTGIADDLVSLDGGLNLGVPGSSSNYLTVPGEELPAPPAAQPTEQSRQIAAESVDGSESVEVDAYTLDTSSNDVSKEEAEQGVEEDGHVVISVEVSSSEHISDQSELVEDSEGSDSQSYASYSTTYPSAVAEDIAQHLLEGESTEGNVDLSTIDDSTLYTGGASQYAISARSGSADSSLD</sequence>
<dbReference type="Proteomes" id="UP001374579">
    <property type="component" value="Unassembled WGS sequence"/>
</dbReference>
<dbReference type="GO" id="GO:0019135">
    <property type="term" value="F:deoxyhypusine monooxygenase activity"/>
    <property type="evidence" value="ECO:0007669"/>
    <property type="project" value="TreeGrafter"/>
</dbReference>
<feature type="compositionally biased region" description="Basic and acidic residues" evidence="1">
    <location>
        <begin position="962"/>
        <end position="980"/>
    </location>
</feature>
<dbReference type="EMBL" id="JBAMIC010000003">
    <property type="protein sequence ID" value="KAK7109001.1"/>
    <property type="molecule type" value="Genomic_DNA"/>
</dbReference>
<feature type="compositionally biased region" description="Acidic residues" evidence="1">
    <location>
        <begin position="259"/>
        <end position="270"/>
    </location>
</feature>
<dbReference type="PANTHER" id="PTHR12697:SF20">
    <property type="entry name" value="HEAT REPEAT-CONTAINING PROTEIN 4"/>
    <property type="match status" value="1"/>
</dbReference>
<dbReference type="Gene3D" id="1.25.10.10">
    <property type="entry name" value="Leucine-rich Repeat Variant"/>
    <property type="match status" value="2"/>
</dbReference>
<protein>
    <recommendedName>
        <fullName evidence="4">HEAT repeat-containing protein 4</fullName>
    </recommendedName>
</protein>
<feature type="region of interest" description="Disordered" evidence="1">
    <location>
        <begin position="1198"/>
        <end position="1226"/>
    </location>
</feature>
<feature type="compositionally biased region" description="Low complexity" evidence="1">
    <location>
        <begin position="1280"/>
        <end position="1290"/>
    </location>
</feature>
<name>A0AAN9BMH6_9CAEN</name>
<feature type="compositionally biased region" description="Low complexity" evidence="1">
    <location>
        <begin position="1059"/>
        <end position="1073"/>
    </location>
</feature>
<dbReference type="Pfam" id="PF13646">
    <property type="entry name" value="HEAT_2"/>
    <property type="match status" value="2"/>
</dbReference>
<evidence type="ECO:0008006" key="4">
    <source>
        <dbReference type="Google" id="ProtNLM"/>
    </source>
</evidence>
<feature type="region of interest" description="Disordered" evidence="1">
    <location>
        <begin position="249"/>
        <end position="274"/>
    </location>
</feature>
<feature type="region of interest" description="Disordered" evidence="1">
    <location>
        <begin position="1262"/>
        <end position="1290"/>
    </location>
</feature>
<proteinExistence type="predicted"/>
<evidence type="ECO:0000256" key="1">
    <source>
        <dbReference type="SAM" id="MobiDB-lite"/>
    </source>
</evidence>
<feature type="compositionally biased region" description="Polar residues" evidence="1">
    <location>
        <begin position="1044"/>
        <end position="1054"/>
    </location>
</feature>
<organism evidence="2 3">
    <name type="scientific">Littorina saxatilis</name>
    <dbReference type="NCBI Taxonomy" id="31220"/>
    <lineage>
        <taxon>Eukaryota</taxon>
        <taxon>Metazoa</taxon>
        <taxon>Spiralia</taxon>
        <taxon>Lophotrochozoa</taxon>
        <taxon>Mollusca</taxon>
        <taxon>Gastropoda</taxon>
        <taxon>Caenogastropoda</taxon>
        <taxon>Littorinimorpha</taxon>
        <taxon>Littorinoidea</taxon>
        <taxon>Littorinidae</taxon>
        <taxon>Littorina</taxon>
    </lineage>
</organism>
<evidence type="ECO:0000313" key="2">
    <source>
        <dbReference type="EMBL" id="KAK7109001.1"/>
    </source>
</evidence>
<dbReference type="InterPro" id="IPR011989">
    <property type="entry name" value="ARM-like"/>
</dbReference>
<feature type="region of interest" description="Disordered" evidence="1">
    <location>
        <begin position="962"/>
        <end position="1025"/>
    </location>
</feature>
<gene>
    <name evidence="2" type="ORF">V1264_013121</name>
</gene>
<dbReference type="SUPFAM" id="SSF48371">
    <property type="entry name" value="ARM repeat"/>
    <property type="match status" value="1"/>
</dbReference>
<accession>A0AAN9BMH6</accession>
<evidence type="ECO:0000313" key="3">
    <source>
        <dbReference type="Proteomes" id="UP001374579"/>
    </source>
</evidence>
<feature type="region of interest" description="Disordered" evidence="1">
    <location>
        <begin position="83"/>
        <end position="114"/>
    </location>
</feature>
<reference evidence="2 3" key="1">
    <citation type="submission" date="2024-02" db="EMBL/GenBank/DDBJ databases">
        <title>Chromosome-scale genome assembly of the rough periwinkle Littorina saxatilis.</title>
        <authorList>
            <person name="De Jode A."/>
            <person name="Faria R."/>
            <person name="Formenti G."/>
            <person name="Sims Y."/>
            <person name="Smith T.P."/>
            <person name="Tracey A."/>
            <person name="Wood J.M.D."/>
            <person name="Zagrodzka Z.B."/>
            <person name="Johannesson K."/>
            <person name="Butlin R.K."/>
            <person name="Leder E.H."/>
        </authorList>
    </citation>
    <scope>NUCLEOTIDE SEQUENCE [LARGE SCALE GENOMIC DNA]</scope>
    <source>
        <strain evidence="2">Snail1</strain>
        <tissue evidence="2">Muscle</tissue>
    </source>
</reference>
<comment type="caution">
    <text evidence="2">The sequence shown here is derived from an EMBL/GenBank/DDBJ whole genome shotgun (WGS) entry which is preliminary data.</text>
</comment>
<dbReference type="InterPro" id="IPR016024">
    <property type="entry name" value="ARM-type_fold"/>
</dbReference>
<keyword evidence="3" id="KW-1185">Reference proteome</keyword>
<dbReference type="PANTHER" id="PTHR12697">
    <property type="entry name" value="PBS LYASE HEAT-LIKE PROTEIN"/>
    <property type="match status" value="1"/>
</dbReference>